<gene>
    <name evidence="3" type="ORF">SAMN02745216_02465</name>
</gene>
<sequence>MYDWKELFNHMPARYTRENSPEDISSHIELHQKLAHATALVQIAPADDDRTRSITICCKDQSGLFNKITGTFFLHGLDIQESRIYTWTNQTVIDIFKVKLPIDAVLDDTWSQKLENDLLGVLENRIDLGSMLRKKLDSPEAEPDSRYHATPSVRLDNDASRFFTVVSISAGDSLGLLYRITRELHLCDVTVCTARIATFGYLVMDVFFIQDRAGKKVLDKGKLDEIHDSLMKVLSPPD</sequence>
<dbReference type="InterPro" id="IPR045865">
    <property type="entry name" value="ACT-like_dom_sf"/>
</dbReference>
<dbReference type="OrthoDB" id="9759366at2"/>
<dbReference type="InterPro" id="IPR010043">
    <property type="entry name" value="UTase/UR"/>
</dbReference>
<dbReference type="GO" id="GO:0016787">
    <property type="term" value="F:hydrolase activity"/>
    <property type="evidence" value="ECO:0007669"/>
    <property type="project" value="UniProtKB-KW"/>
</dbReference>
<dbReference type="Pfam" id="PF24931">
    <property type="entry name" value="ACT_ACR9_3rd"/>
    <property type="match status" value="1"/>
</dbReference>
<keyword evidence="1" id="KW-0378">Hydrolase</keyword>
<dbReference type="Proteomes" id="UP000183994">
    <property type="component" value="Unassembled WGS sequence"/>
</dbReference>
<dbReference type="AlphaFoldDB" id="A0A1M6MWE0"/>
<dbReference type="CDD" id="cd04900">
    <property type="entry name" value="ACT_UUR-like_1"/>
    <property type="match status" value="1"/>
</dbReference>
<feature type="domain" description="ACT" evidence="2">
    <location>
        <begin position="53"/>
        <end position="129"/>
    </location>
</feature>
<keyword evidence="4" id="KW-1185">Reference proteome</keyword>
<keyword evidence="3" id="KW-0548">Nucleotidyltransferase</keyword>
<dbReference type="CDD" id="cd04873">
    <property type="entry name" value="ACT_UUR-ACR-like"/>
    <property type="match status" value="1"/>
</dbReference>
<evidence type="ECO:0000313" key="4">
    <source>
        <dbReference type="Proteomes" id="UP000183994"/>
    </source>
</evidence>
<proteinExistence type="predicted"/>
<name>A0A1M6MWE0_9BACT</name>
<dbReference type="SUPFAM" id="SSF55021">
    <property type="entry name" value="ACT-like"/>
    <property type="match status" value="2"/>
</dbReference>
<feature type="domain" description="ACT" evidence="2">
    <location>
        <begin position="165"/>
        <end position="238"/>
    </location>
</feature>
<evidence type="ECO:0000313" key="3">
    <source>
        <dbReference type="EMBL" id="SHJ87791.1"/>
    </source>
</evidence>
<dbReference type="PANTHER" id="PTHR47320:SF1">
    <property type="entry name" value="BIFUNCTIONAL URIDYLYLTRANSFERASE_URIDYLYL-REMOVING ENZYME"/>
    <property type="match status" value="1"/>
</dbReference>
<evidence type="ECO:0000259" key="2">
    <source>
        <dbReference type="PROSITE" id="PS51671"/>
    </source>
</evidence>
<dbReference type="RefSeq" id="WP_139264720.1">
    <property type="nucleotide sequence ID" value="NZ_FQZU01000013.1"/>
</dbReference>
<evidence type="ECO:0000256" key="1">
    <source>
        <dbReference type="ARBA" id="ARBA00022801"/>
    </source>
</evidence>
<dbReference type="GO" id="GO:0008773">
    <property type="term" value="F:[protein-PII] uridylyltransferase activity"/>
    <property type="evidence" value="ECO:0007669"/>
    <property type="project" value="InterPro"/>
</dbReference>
<dbReference type="InterPro" id="IPR002912">
    <property type="entry name" value="ACT_dom"/>
</dbReference>
<dbReference type="STRING" id="1121393.SAMN02745216_02465"/>
<dbReference type="PROSITE" id="PS51671">
    <property type="entry name" value="ACT"/>
    <property type="match status" value="2"/>
</dbReference>
<dbReference type="PANTHER" id="PTHR47320">
    <property type="entry name" value="BIFUNCTIONAL URIDYLYLTRANSFERASE/URIDYLYL-REMOVING ENZYME"/>
    <property type="match status" value="1"/>
</dbReference>
<accession>A0A1M6MWE0</accession>
<organism evidence="3 4">
    <name type="scientific">Desulfatibacillum alkenivorans DSM 16219</name>
    <dbReference type="NCBI Taxonomy" id="1121393"/>
    <lineage>
        <taxon>Bacteria</taxon>
        <taxon>Pseudomonadati</taxon>
        <taxon>Thermodesulfobacteriota</taxon>
        <taxon>Desulfobacteria</taxon>
        <taxon>Desulfobacterales</taxon>
        <taxon>Desulfatibacillaceae</taxon>
        <taxon>Desulfatibacillum</taxon>
    </lineage>
</organism>
<dbReference type="EMBL" id="FQZU01000013">
    <property type="protein sequence ID" value="SHJ87791.1"/>
    <property type="molecule type" value="Genomic_DNA"/>
</dbReference>
<keyword evidence="3" id="KW-0808">Transferase</keyword>
<reference evidence="4" key="1">
    <citation type="submission" date="2016-11" db="EMBL/GenBank/DDBJ databases">
        <authorList>
            <person name="Varghese N."/>
            <person name="Submissions S."/>
        </authorList>
    </citation>
    <scope>NUCLEOTIDE SEQUENCE [LARGE SCALE GENOMIC DNA]</scope>
    <source>
        <strain evidence="4">DSM 16219</strain>
    </source>
</reference>
<protein>
    <submittedName>
        <fullName evidence="3">[protein-PII] uridylyltransferase</fullName>
    </submittedName>
</protein>
<dbReference type="Gene3D" id="3.30.70.260">
    <property type="match status" value="1"/>
</dbReference>